<accession>A0A813FVG7</accession>
<feature type="non-terminal residue" evidence="1">
    <location>
        <position position="91"/>
    </location>
</feature>
<name>A0A813FVG7_POLGL</name>
<sequence>MEMIVVNNYLFGVVSILIPVFRQNTKDYAQSLTLSSVMPPAAPRPRTLLDIKEENLLYKNEQDVSGRRVLVCFYNETTKEDILRYSHNIRV</sequence>
<keyword evidence="2" id="KW-1185">Reference proteome</keyword>
<proteinExistence type="predicted"/>
<reference evidence="1" key="1">
    <citation type="submission" date="2021-02" db="EMBL/GenBank/DDBJ databases">
        <authorList>
            <person name="Dougan E. K."/>
            <person name="Rhodes N."/>
            <person name="Thang M."/>
            <person name="Chan C."/>
        </authorList>
    </citation>
    <scope>NUCLEOTIDE SEQUENCE</scope>
</reference>
<evidence type="ECO:0000313" key="2">
    <source>
        <dbReference type="Proteomes" id="UP000654075"/>
    </source>
</evidence>
<dbReference type="Proteomes" id="UP000654075">
    <property type="component" value="Unassembled WGS sequence"/>
</dbReference>
<protein>
    <submittedName>
        <fullName evidence="1">Uncharacterized protein</fullName>
    </submittedName>
</protein>
<organism evidence="1 2">
    <name type="scientific">Polarella glacialis</name>
    <name type="common">Dinoflagellate</name>
    <dbReference type="NCBI Taxonomy" id="89957"/>
    <lineage>
        <taxon>Eukaryota</taxon>
        <taxon>Sar</taxon>
        <taxon>Alveolata</taxon>
        <taxon>Dinophyceae</taxon>
        <taxon>Suessiales</taxon>
        <taxon>Suessiaceae</taxon>
        <taxon>Polarella</taxon>
    </lineage>
</organism>
<dbReference type="EMBL" id="CAJNNV010026331">
    <property type="protein sequence ID" value="CAE8617906.1"/>
    <property type="molecule type" value="Genomic_DNA"/>
</dbReference>
<comment type="caution">
    <text evidence="1">The sequence shown here is derived from an EMBL/GenBank/DDBJ whole genome shotgun (WGS) entry which is preliminary data.</text>
</comment>
<evidence type="ECO:0000313" key="1">
    <source>
        <dbReference type="EMBL" id="CAE8617906.1"/>
    </source>
</evidence>
<gene>
    <name evidence="1" type="ORF">PGLA1383_LOCUS35564</name>
</gene>
<dbReference type="AlphaFoldDB" id="A0A813FVG7"/>